<evidence type="ECO:0000256" key="4">
    <source>
        <dbReference type="ARBA" id="ARBA00022989"/>
    </source>
</evidence>
<evidence type="ECO:0000256" key="3">
    <source>
        <dbReference type="ARBA" id="ARBA00022692"/>
    </source>
</evidence>
<dbReference type="Pfam" id="PF12698">
    <property type="entry name" value="ABC2_membrane_3"/>
    <property type="match status" value="1"/>
</dbReference>
<sequence length="435" mass="46153">MKFLILFKKELREILTVSTIVSVLVSMLIFLLLGQVMSGVTQDMSSKSQDVVVSDADQSELSRQSLSMLEQSGFTVSTVPYGSDDAVLAAAAEEGHNSVLIIPEGFSAGIAQGKTQTLRILSALNSFSMLSGNNYSASAAAQTLTQSLSALLIAEHSKTADAAFLQNPISTSETSVANGASAQIGADALRGLSMQQSIFIPIIVFLLIIYASQLNVAAIANEKSDKTLETLLSCPVSRLSVLASKMCASGVLSILMAGVYMIGFSTFMGGITGSMGHTAESAFSAAMQSLGLTLSPIQYLLIGIQLFLTVLIALAISMVLGALAKDLKSASSMIAPLIFLTIIPYLVTMMVDISSLPTVVQIILYLIPFTHTFIASSNLMFGNTFLFYGGMLYQVVILAVVMLVAVRIFSTDRIFTMTLDFSKRKKSKSAANADA</sequence>
<dbReference type="AlphaFoldDB" id="A0A9D1CTY2"/>
<evidence type="ECO:0000313" key="9">
    <source>
        <dbReference type="Proteomes" id="UP000886787"/>
    </source>
</evidence>
<accession>A0A9D1CTY2</accession>
<feature type="transmembrane region" description="Helical" evidence="6">
    <location>
        <begin position="299"/>
        <end position="324"/>
    </location>
</feature>
<dbReference type="PANTHER" id="PTHR30294:SF29">
    <property type="entry name" value="MULTIDRUG ABC TRANSPORTER PERMEASE YBHS-RELATED"/>
    <property type="match status" value="1"/>
</dbReference>
<feature type="transmembrane region" description="Helical" evidence="6">
    <location>
        <begin position="385"/>
        <end position="409"/>
    </location>
</feature>
<evidence type="ECO:0000256" key="1">
    <source>
        <dbReference type="ARBA" id="ARBA00004651"/>
    </source>
</evidence>
<dbReference type="InterPro" id="IPR051449">
    <property type="entry name" value="ABC-2_transporter_component"/>
</dbReference>
<dbReference type="PANTHER" id="PTHR30294">
    <property type="entry name" value="MEMBRANE COMPONENT OF ABC TRANSPORTER YHHJ-RELATED"/>
    <property type="match status" value="1"/>
</dbReference>
<feature type="transmembrane region" description="Helical" evidence="6">
    <location>
        <begin position="198"/>
        <end position="220"/>
    </location>
</feature>
<feature type="transmembrane region" description="Helical" evidence="6">
    <location>
        <begin position="359"/>
        <end position="379"/>
    </location>
</feature>
<dbReference type="GO" id="GO:0140359">
    <property type="term" value="F:ABC-type transporter activity"/>
    <property type="evidence" value="ECO:0007669"/>
    <property type="project" value="InterPro"/>
</dbReference>
<reference evidence="8" key="2">
    <citation type="journal article" date="2021" name="PeerJ">
        <title>Extensive microbial diversity within the chicken gut microbiome revealed by metagenomics and culture.</title>
        <authorList>
            <person name="Gilroy R."/>
            <person name="Ravi A."/>
            <person name="Getino M."/>
            <person name="Pursley I."/>
            <person name="Horton D.L."/>
            <person name="Alikhan N.F."/>
            <person name="Baker D."/>
            <person name="Gharbi K."/>
            <person name="Hall N."/>
            <person name="Watson M."/>
            <person name="Adriaenssens E.M."/>
            <person name="Foster-Nyarko E."/>
            <person name="Jarju S."/>
            <person name="Secka A."/>
            <person name="Antonio M."/>
            <person name="Oren A."/>
            <person name="Chaudhuri R.R."/>
            <person name="La Ragione R."/>
            <person name="Hildebrand F."/>
            <person name="Pallen M.J."/>
        </authorList>
    </citation>
    <scope>NUCLEOTIDE SEQUENCE</scope>
    <source>
        <strain evidence="8">ChiSjej1B19-3389</strain>
    </source>
</reference>
<evidence type="ECO:0000256" key="2">
    <source>
        <dbReference type="ARBA" id="ARBA00022475"/>
    </source>
</evidence>
<dbReference type="EMBL" id="DVFW01000009">
    <property type="protein sequence ID" value="HIQ79913.1"/>
    <property type="molecule type" value="Genomic_DNA"/>
</dbReference>
<evidence type="ECO:0000256" key="6">
    <source>
        <dbReference type="SAM" id="Phobius"/>
    </source>
</evidence>
<feature type="domain" description="ABC-2 type transporter transmembrane" evidence="7">
    <location>
        <begin position="18"/>
        <end position="405"/>
    </location>
</feature>
<name>A0A9D1CTY2_9FIRM</name>
<reference evidence="8" key="1">
    <citation type="submission" date="2020-10" db="EMBL/GenBank/DDBJ databases">
        <authorList>
            <person name="Gilroy R."/>
        </authorList>
    </citation>
    <scope>NUCLEOTIDE SEQUENCE</scope>
    <source>
        <strain evidence="8">ChiSjej1B19-3389</strain>
    </source>
</reference>
<evidence type="ECO:0000313" key="8">
    <source>
        <dbReference type="EMBL" id="HIQ79913.1"/>
    </source>
</evidence>
<feature type="transmembrane region" description="Helical" evidence="6">
    <location>
        <begin position="330"/>
        <end position="347"/>
    </location>
</feature>
<keyword evidence="4 6" id="KW-1133">Transmembrane helix</keyword>
<dbReference type="Proteomes" id="UP000886787">
    <property type="component" value="Unassembled WGS sequence"/>
</dbReference>
<keyword evidence="3 6" id="KW-0812">Transmembrane</keyword>
<comment type="caution">
    <text evidence="8">The sequence shown here is derived from an EMBL/GenBank/DDBJ whole genome shotgun (WGS) entry which is preliminary data.</text>
</comment>
<comment type="subcellular location">
    <subcellularLocation>
        <location evidence="1">Cell membrane</location>
        <topology evidence="1">Multi-pass membrane protein</topology>
    </subcellularLocation>
</comment>
<proteinExistence type="predicted"/>
<evidence type="ECO:0000259" key="7">
    <source>
        <dbReference type="Pfam" id="PF12698"/>
    </source>
</evidence>
<dbReference type="Gene3D" id="3.40.1710.10">
    <property type="entry name" value="abc type-2 transporter like domain"/>
    <property type="match status" value="1"/>
</dbReference>
<feature type="transmembrane region" description="Helical" evidence="6">
    <location>
        <begin position="240"/>
        <end position="262"/>
    </location>
</feature>
<organism evidence="8 9">
    <name type="scientific">Candidatus Scatavimonas merdigallinarum</name>
    <dbReference type="NCBI Taxonomy" id="2840914"/>
    <lineage>
        <taxon>Bacteria</taxon>
        <taxon>Bacillati</taxon>
        <taxon>Bacillota</taxon>
        <taxon>Clostridia</taxon>
        <taxon>Eubacteriales</taxon>
        <taxon>Oscillospiraceae</taxon>
        <taxon>Oscillospiraceae incertae sedis</taxon>
        <taxon>Candidatus Scatavimonas</taxon>
    </lineage>
</organism>
<protein>
    <submittedName>
        <fullName evidence="8">ABC transporter permease</fullName>
    </submittedName>
</protein>
<dbReference type="GO" id="GO:0005886">
    <property type="term" value="C:plasma membrane"/>
    <property type="evidence" value="ECO:0007669"/>
    <property type="project" value="UniProtKB-SubCell"/>
</dbReference>
<keyword evidence="2" id="KW-1003">Cell membrane</keyword>
<feature type="transmembrane region" description="Helical" evidence="6">
    <location>
        <begin position="14"/>
        <end position="34"/>
    </location>
</feature>
<gene>
    <name evidence="8" type="ORF">IAD32_01350</name>
</gene>
<evidence type="ECO:0000256" key="5">
    <source>
        <dbReference type="ARBA" id="ARBA00023136"/>
    </source>
</evidence>
<keyword evidence="5 6" id="KW-0472">Membrane</keyword>
<dbReference type="InterPro" id="IPR013525">
    <property type="entry name" value="ABC2_TM"/>
</dbReference>